<evidence type="ECO:0000313" key="2">
    <source>
        <dbReference type="EMBL" id="MFC0250028.1"/>
    </source>
</evidence>
<dbReference type="InterPro" id="IPR011009">
    <property type="entry name" value="Kinase-like_dom_sf"/>
</dbReference>
<sequence length="419" mass="44798">MRKGAHRDEAEHRQVQYLSSAAVRGRLGEVLDGQGFHLDHAELVDLQHRPGAGATGVFRVRVTEEESEDLFVALTAEAVPDEDVLAAGEDDDATWSAWFHPHDPLLTGLALASDPTSVAALWGRGGTLVDLQTISYRPLRRAVLRAVVTGVPGTPGAPDASGTSDASGASGRRTLFLKVMRAGLATRLHHRHTLLAAAGVPVPVVLGPPVADVLALEQGEGEVLANAIMANGARQVEPADVVGILDRMPADLLELPRRDAWSDRTPDYGHAAATALPDQARRIRSLVDHLQRQLAVTDRGPVVPTHGDFYEANLLVQQNRISCVLDIDGAGPGHRVDDLACFLGHLAVLPAVDRRYVHVDEALRRFHGHFTAGVDPAALACRSAAVALSLVAGARDSGRRDWQGSARQRLDIAESLLDL</sequence>
<keyword evidence="3" id="KW-1185">Reference proteome</keyword>
<dbReference type="Proteomes" id="UP001589766">
    <property type="component" value="Unassembled WGS sequence"/>
</dbReference>
<dbReference type="SUPFAM" id="SSF56112">
    <property type="entry name" value="Protein kinase-like (PK-like)"/>
    <property type="match status" value="1"/>
</dbReference>
<dbReference type="Pfam" id="PF01636">
    <property type="entry name" value="APH"/>
    <property type="match status" value="1"/>
</dbReference>
<evidence type="ECO:0000313" key="3">
    <source>
        <dbReference type="Proteomes" id="UP001589766"/>
    </source>
</evidence>
<organism evidence="2 3">
    <name type="scientific">Citricoccus parietis</name>
    <dbReference type="NCBI Taxonomy" id="592307"/>
    <lineage>
        <taxon>Bacteria</taxon>
        <taxon>Bacillati</taxon>
        <taxon>Actinomycetota</taxon>
        <taxon>Actinomycetes</taxon>
        <taxon>Micrococcales</taxon>
        <taxon>Micrococcaceae</taxon>
        <taxon>Citricoccus</taxon>
    </lineage>
</organism>
<accession>A0ABV6F946</accession>
<dbReference type="Gene3D" id="3.90.1200.10">
    <property type="match status" value="1"/>
</dbReference>
<evidence type="ECO:0000259" key="1">
    <source>
        <dbReference type="Pfam" id="PF01636"/>
    </source>
</evidence>
<dbReference type="InterPro" id="IPR002575">
    <property type="entry name" value="Aminoglycoside_PTrfase"/>
</dbReference>
<name>A0ABV6F946_9MICC</name>
<protein>
    <submittedName>
        <fullName evidence="2">Phosphotransferase</fullName>
    </submittedName>
</protein>
<feature type="domain" description="Aminoglycoside phosphotransferase" evidence="1">
    <location>
        <begin position="171"/>
        <end position="360"/>
    </location>
</feature>
<reference evidence="2 3" key="1">
    <citation type="submission" date="2024-09" db="EMBL/GenBank/DDBJ databases">
        <authorList>
            <person name="Sun Q."/>
            <person name="Mori K."/>
        </authorList>
    </citation>
    <scope>NUCLEOTIDE SEQUENCE [LARGE SCALE GENOMIC DNA]</scope>
    <source>
        <strain evidence="2 3">CCM 7609</strain>
    </source>
</reference>
<comment type="caution">
    <text evidence="2">The sequence shown here is derived from an EMBL/GenBank/DDBJ whole genome shotgun (WGS) entry which is preliminary data.</text>
</comment>
<gene>
    <name evidence="2" type="ORF">ACFFIO_16080</name>
</gene>
<dbReference type="RefSeq" id="WP_378043408.1">
    <property type="nucleotide sequence ID" value="NZ_JBHLWH010000046.1"/>
</dbReference>
<proteinExistence type="predicted"/>
<dbReference type="EMBL" id="JBHLWH010000046">
    <property type="protein sequence ID" value="MFC0250028.1"/>
    <property type="molecule type" value="Genomic_DNA"/>
</dbReference>